<keyword evidence="7 8" id="KW-0472">Membrane</keyword>
<dbReference type="Pfam" id="PF02535">
    <property type="entry name" value="Zip"/>
    <property type="match status" value="1"/>
</dbReference>
<feature type="transmembrane region" description="Helical" evidence="8">
    <location>
        <begin position="61"/>
        <end position="81"/>
    </location>
</feature>
<keyword evidence="6 8" id="KW-1133">Transmembrane helix</keyword>
<feature type="transmembrane region" description="Helical" evidence="8">
    <location>
        <begin position="35"/>
        <end position="55"/>
    </location>
</feature>
<name>A0AA90TWR8_9BACI</name>
<dbReference type="AlphaFoldDB" id="A0AA90TWR8"/>
<organism evidence="9 10">
    <name type="scientific">Bacillus salipaludis</name>
    <dbReference type="NCBI Taxonomy" id="2547811"/>
    <lineage>
        <taxon>Bacteria</taxon>
        <taxon>Bacillati</taxon>
        <taxon>Bacillota</taxon>
        <taxon>Bacilli</taxon>
        <taxon>Bacillales</taxon>
        <taxon>Bacillaceae</taxon>
        <taxon>Bacillus</taxon>
    </lineage>
</organism>
<feature type="transmembrane region" description="Helical" evidence="8">
    <location>
        <begin position="187"/>
        <end position="205"/>
    </location>
</feature>
<evidence type="ECO:0000256" key="1">
    <source>
        <dbReference type="ARBA" id="ARBA00004651"/>
    </source>
</evidence>
<evidence type="ECO:0000313" key="9">
    <source>
        <dbReference type="EMBL" id="MDQ6600964.1"/>
    </source>
</evidence>
<evidence type="ECO:0000256" key="7">
    <source>
        <dbReference type="ARBA" id="ARBA00023136"/>
    </source>
</evidence>
<evidence type="ECO:0000256" key="3">
    <source>
        <dbReference type="ARBA" id="ARBA00022475"/>
    </source>
</evidence>
<comment type="subcellular location">
    <subcellularLocation>
        <location evidence="1">Cell membrane</location>
        <topology evidence="1">Multi-pass membrane protein</topology>
    </subcellularLocation>
</comment>
<dbReference type="PANTHER" id="PTHR11040:SF211">
    <property type="entry name" value="ZINC TRANSPORTER ZIP11"/>
    <property type="match status" value="1"/>
</dbReference>
<feature type="transmembrane region" description="Helical" evidence="8">
    <location>
        <begin position="93"/>
        <end position="110"/>
    </location>
</feature>
<evidence type="ECO:0000313" key="10">
    <source>
        <dbReference type="Proteomes" id="UP001178888"/>
    </source>
</evidence>
<sequence length="230" mass="24636">MNILPIVISSLCTSIGAIPILFIKNVSHKGKDVMLSYTAGIMVAASAYGLIPSAIKLSNTTILIIGILIGTLVLTLLESLIPHTDLDNSKKDSGNSNLILFIIAMSIHNFPEGLSVGISYGSNDLELGPLVSFAIGLQNVPEGFLIALFLVIQNVNRCKAIFFTTITDVIELCAGIMGVFFGKFFEFVIPYGLAFAAGSMLFVVYKELIPESHGDGNERASTITFILGFI</sequence>
<keyword evidence="3" id="KW-1003">Cell membrane</keyword>
<evidence type="ECO:0000256" key="6">
    <source>
        <dbReference type="ARBA" id="ARBA00022989"/>
    </source>
</evidence>
<gene>
    <name evidence="9" type="ORF">RCG21_32735</name>
</gene>
<keyword evidence="4 8" id="KW-0812">Transmembrane</keyword>
<evidence type="ECO:0000256" key="8">
    <source>
        <dbReference type="SAM" id="Phobius"/>
    </source>
</evidence>
<dbReference type="GO" id="GO:0005886">
    <property type="term" value="C:plasma membrane"/>
    <property type="evidence" value="ECO:0007669"/>
    <property type="project" value="UniProtKB-SubCell"/>
</dbReference>
<dbReference type="PANTHER" id="PTHR11040">
    <property type="entry name" value="ZINC/IRON TRANSPORTER"/>
    <property type="match status" value="1"/>
</dbReference>
<comment type="caution">
    <text evidence="9">The sequence shown here is derived from an EMBL/GenBank/DDBJ whole genome shotgun (WGS) entry which is preliminary data.</text>
</comment>
<feature type="transmembrane region" description="Helical" evidence="8">
    <location>
        <begin position="161"/>
        <end position="181"/>
    </location>
</feature>
<comment type="similarity">
    <text evidence="2">Belongs to the ZIP transporter (TC 2.A.5) family.</text>
</comment>
<feature type="transmembrane region" description="Helical" evidence="8">
    <location>
        <begin position="6"/>
        <end position="23"/>
    </location>
</feature>
<evidence type="ECO:0000256" key="5">
    <source>
        <dbReference type="ARBA" id="ARBA00022833"/>
    </source>
</evidence>
<keyword evidence="5" id="KW-0862">Zinc</keyword>
<evidence type="ECO:0000256" key="4">
    <source>
        <dbReference type="ARBA" id="ARBA00022692"/>
    </source>
</evidence>
<accession>A0AA90TWR8</accession>
<keyword evidence="10" id="KW-1185">Reference proteome</keyword>
<dbReference type="Proteomes" id="UP001178888">
    <property type="component" value="Unassembled WGS sequence"/>
</dbReference>
<dbReference type="InterPro" id="IPR003689">
    <property type="entry name" value="ZIP"/>
</dbReference>
<dbReference type="EMBL" id="JAVGVR010000002">
    <property type="protein sequence ID" value="MDQ6600964.1"/>
    <property type="molecule type" value="Genomic_DNA"/>
</dbReference>
<reference evidence="9" key="1">
    <citation type="submission" date="2023-08" db="EMBL/GenBank/DDBJ databases">
        <title>Nitrogen cycling bacteria in agricultural field soils.</title>
        <authorList>
            <person name="Jang J."/>
        </authorList>
    </citation>
    <scope>NUCLEOTIDE SEQUENCE</scope>
    <source>
        <strain evidence="9">PS3-36</strain>
    </source>
</reference>
<evidence type="ECO:0000256" key="2">
    <source>
        <dbReference type="ARBA" id="ARBA00006939"/>
    </source>
</evidence>
<dbReference type="RefSeq" id="WP_308914587.1">
    <property type="nucleotide sequence ID" value="NZ_JAVGVR010000002.1"/>
</dbReference>
<feature type="transmembrane region" description="Helical" evidence="8">
    <location>
        <begin position="130"/>
        <end position="152"/>
    </location>
</feature>
<dbReference type="GO" id="GO:0005385">
    <property type="term" value="F:zinc ion transmembrane transporter activity"/>
    <property type="evidence" value="ECO:0007669"/>
    <property type="project" value="TreeGrafter"/>
</dbReference>
<protein>
    <submittedName>
        <fullName evidence="9">ZIP family metal transporter</fullName>
    </submittedName>
</protein>
<proteinExistence type="inferred from homology"/>